<gene>
    <name evidence="2" type="ORF">M2350_002087</name>
</gene>
<evidence type="ECO:0000313" key="2">
    <source>
        <dbReference type="EMBL" id="MCS3919674.1"/>
    </source>
</evidence>
<sequence>MTPRERFRAIIRGQMPDRMPYMFGSPRASTFSAWRKQGLSEEQERNWSKFIGEEGFIGIGKVNFGPIPPFEEQVIEERGNIRIWIDHYGVKRMDAIRQPTPGFATRKYIEFPVKNRADFEEMKKRYDPHSEERFKPIPGENLKPTMNPDGYRVYQATQHWRERVEICNNSELPVSLSVPGLWWTARDWCGFEGLSIMCIDDPLLVHEMMEFWTWFIIELLKEPLRHIKVDLVILNEDMAYKTASMISPTMMREFMLPRYKRLYDFFKSNGVECVMMDTDGHVSQILEVFFPTAIDGLLPLEIAANNDPEVYLRKHKGLVLIGGIDKRELRFSKERVRAEVVKRYRVARQFITYIPTVDHGVPPDIPLRNFLYMVELIKGFANGEDLETYEPPCELEKQLGEIEEMFDPLKAIEVAWAEEI</sequence>
<dbReference type="Proteomes" id="UP001204798">
    <property type="component" value="Unassembled WGS sequence"/>
</dbReference>
<protein>
    <submittedName>
        <fullName evidence="2">Uroporphyrinogen decarboxylase</fullName>
        <ecNumber evidence="2">4.1.1.37</ecNumber>
    </submittedName>
</protein>
<dbReference type="InterPro" id="IPR038071">
    <property type="entry name" value="UROD/MetE-like_sf"/>
</dbReference>
<keyword evidence="3" id="KW-1185">Reference proteome</keyword>
<dbReference type="SUPFAM" id="SSF51726">
    <property type="entry name" value="UROD/MetE-like"/>
    <property type="match status" value="1"/>
</dbReference>
<proteinExistence type="predicted"/>
<comment type="caution">
    <text evidence="2">The sequence shown here is derived from an EMBL/GenBank/DDBJ whole genome shotgun (WGS) entry which is preliminary data.</text>
</comment>
<dbReference type="PANTHER" id="PTHR47099">
    <property type="entry name" value="METHYLCOBAMIDE:COM METHYLTRANSFERASE MTBA"/>
    <property type="match status" value="1"/>
</dbReference>
<reference evidence="2 3" key="1">
    <citation type="submission" date="2022-08" db="EMBL/GenBank/DDBJ databases">
        <title>Bacterial and archaeal communities from various locations to study Microbial Dark Matter (Phase II).</title>
        <authorList>
            <person name="Stepanauskas R."/>
        </authorList>
    </citation>
    <scope>NUCLEOTIDE SEQUENCE [LARGE SCALE GENOMIC DNA]</scope>
    <source>
        <strain evidence="2 3">PD1</strain>
    </source>
</reference>
<dbReference type="Pfam" id="PF01208">
    <property type="entry name" value="URO-D"/>
    <property type="match status" value="1"/>
</dbReference>
<evidence type="ECO:0000259" key="1">
    <source>
        <dbReference type="Pfam" id="PF01208"/>
    </source>
</evidence>
<evidence type="ECO:0000313" key="3">
    <source>
        <dbReference type="Proteomes" id="UP001204798"/>
    </source>
</evidence>
<accession>A0ABT2EPQ5</accession>
<name>A0ABT2EPQ5_9BACT</name>
<dbReference type="Gene3D" id="3.20.20.210">
    <property type="match status" value="1"/>
</dbReference>
<keyword evidence="2" id="KW-0456">Lyase</keyword>
<dbReference type="EMBL" id="JANUCP010000003">
    <property type="protein sequence ID" value="MCS3919674.1"/>
    <property type="molecule type" value="Genomic_DNA"/>
</dbReference>
<feature type="domain" description="Uroporphyrinogen decarboxylase (URO-D)" evidence="1">
    <location>
        <begin position="150"/>
        <end position="378"/>
    </location>
</feature>
<dbReference type="RefSeq" id="WP_259096358.1">
    <property type="nucleotide sequence ID" value="NZ_CP130454.1"/>
</dbReference>
<dbReference type="PANTHER" id="PTHR47099:SF1">
    <property type="entry name" value="METHYLCOBAMIDE:COM METHYLTRANSFERASE MTBA"/>
    <property type="match status" value="1"/>
</dbReference>
<organism evidence="2 3">
    <name type="scientific">Candidatus Fervidibacter sacchari</name>
    <dbReference type="NCBI Taxonomy" id="1448929"/>
    <lineage>
        <taxon>Bacteria</taxon>
        <taxon>Candidatus Fervidibacterota</taxon>
        <taxon>Candidatus Fervidibacter</taxon>
    </lineage>
</organism>
<dbReference type="InterPro" id="IPR000257">
    <property type="entry name" value="Uroporphyrinogen_deCOase"/>
</dbReference>
<dbReference type="InterPro" id="IPR052024">
    <property type="entry name" value="Methanogen_methyltrans"/>
</dbReference>
<dbReference type="EC" id="4.1.1.37" evidence="2"/>
<dbReference type="GO" id="GO:0004853">
    <property type="term" value="F:uroporphyrinogen decarboxylase activity"/>
    <property type="evidence" value="ECO:0007669"/>
    <property type="project" value="UniProtKB-EC"/>
</dbReference>